<protein>
    <submittedName>
        <fullName evidence="2">Uncharacterized protein LOC113914070</fullName>
    </submittedName>
</protein>
<accession>A0A6J2BWU0</accession>
<dbReference type="KEGG" id="zca:113914070"/>
<evidence type="ECO:0000313" key="2">
    <source>
        <dbReference type="RefSeq" id="XP_027434712.1"/>
    </source>
</evidence>
<dbReference type="RefSeq" id="XP_027434712.1">
    <property type="nucleotide sequence ID" value="XM_027578911.2"/>
</dbReference>
<proteinExistence type="predicted"/>
<name>A0A6J2BWU0_ZALCA</name>
<sequence>MQANQAIGHPPHQTAFAHTYCEGFRNRTVTSLPRKELTMVGHLSPAQRGRSMKGLKATFRLSRNEVFTGQSGIFWSAPEKVRKSVAWALSIPQREMRQTIANLNQGNLVWNGVRRPEGEALTLYHSSSNQ</sequence>
<gene>
    <name evidence="2" type="primary">LOC113914070</name>
</gene>
<dbReference type="GeneID" id="113914070"/>
<dbReference type="Proteomes" id="UP000515165">
    <property type="component" value="Chromosome 4"/>
</dbReference>
<keyword evidence="1" id="KW-1185">Reference proteome</keyword>
<reference evidence="2" key="1">
    <citation type="submission" date="2025-08" db="UniProtKB">
        <authorList>
            <consortium name="RefSeq"/>
        </authorList>
    </citation>
    <scope>IDENTIFICATION</scope>
    <source>
        <tissue evidence="2">Blood</tissue>
    </source>
</reference>
<organism evidence="1 2">
    <name type="scientific">Zalophus californianus</name>
    <name type="common">California sealion</name>
    <dbReference type="NCBI Taxonomy" id="9704"/>
    <lineage>
        <taxon>Eukaryota</taxon>
        <taxon>Metazoa</taxon>
        <taxon>Chordata</taxon>
        <taxon>Craniata</taxon>
        <taxon>Vertebrata</taxon>
        <taxon>Euteleostomi</taxon>
        <taxon>Mammalia</taxon>
        <taxon>Eutheria</taxon>
        <taxon>Laurasiatheria</taxon>
        <taxon>Carnivora</taxon>
        <taxon>Caniformia</taxon>
        <taxon>Pinnipedia</taxon>
        <taxon>Otariidae</taxon>
        <taxon>Zalophus</taxon>
    </lineage>
</organism>
<evidence type="ECO:0000313" key="1">
    <source>
        <dbReference type="Proteomes" id="UP000515165"/>
    </source>
</evidence>
<dbReference type="AlphaFoldDB" id="A0A6J2BWU0"/>